<dbReference type="FunCoup" id="H2AZR4">
    <property type="interactions" value="153"/>
</dbReference>
<dbReference type="Proteomes" id="UP000005220">
    <property type="component" value="Chromosome 9"/>
</dbReference>
<name>H2AZR4_KAZAF</name>
<dbReference type="KEGG" id="kaf:KAFR_0I00830"/>
<evidence type="ECO:0000256" key="1">
    <source>
        <dbReference type="SAM" id="MobiDB-lite"/>
    </source>
</evidence>
<dbReference type="HOGENOM" id="CLU_2016514_0_0_1"/>
<dbReference type="RefSeq" id="XP_003958999.1">
    <property type="nucleotide sequence ID" value="XM_003958950.1"/>
</dbReference>
<keyword evidence="3" id="KW-1185">Reference proteome</keyword>
<evidence type="ECO:0000313" key="2">
    <source>
        <dbReference type="EMBL" id="CCF59864.1"/>
    </source>
</evidence>
<accession>H2AZR4</accession>
<feature type="region of interest" description="Disordered" evidence="1">
    <location>
        <begin position="1"/>
        <end position="23"/>
    </location>
</feature>
<dbReference type="InParanoid" id="H2AZR4"/>
<dbReference type="Pfam" id="PF12622">
    <property type="entry name" value="NpwBP"/>
    <property type="match status" value="1"/>
</dbReference>
<dbReference type="GeneID" id="13883500"/>
<protein>
    <submittedName>
        <fullName evidence="2">Uncharacterized protein</fullName>
    </submittedName>
</protein>
<sequence length="134" mass="15922">MNHNKERQSNQQKEKEQRTKDRILRLKNASRTKLRDKIKALEVSVKTDPKRKQLLMQLQRDLEFMEQYDLGYEKQERNDNSLGKKSIFYDKDWNPDGIAPKGYRNIPHNPTTFVRKTRLTPQLSGLSNIKLPKV</sequence>
<reference evidence="2 3" key="1">
    <citation type="journal article" date="2011" name="Proc. Natl. Acad. Sci. U.S.A.">
        <title>Evolutionary erosion of yeast sex chromosomes by mating-type switching accidents.</title>
        <authorList>
            <person name="Gordon J.L."/>
            <person name="Armisen D."/>
            <person name="Proux-Wera E."/>
            <person name="Oheigeartaigh S.S."/>
            <person name="Byrne K.P."/>
            <person name="Wolfe K.H."/>
        </authorList>
    </citation>
    <scope>NUCLEOTIDE SEQUENCE [LARGE SCALE GENOMIC DNA]</scope>
    <source>
        <strain evidence="3">ATCC 22294 / BCRC 22015 / CBS 2517 / CECT 1963 / NBRC 1671 / NRRL Y-8276</strain>
    </source>
</reference>
<dbReference type="OrthoDB" id="4041945at2759"/>
<dbReference type="AlphaFoldDB" id="H2AZR4"/>
<evidence type="ECO:0000313" key="3">
    <source>
        <dbReference type="Proteomes" id="UP000005220"/>
    </source>
</evidence>
<dbReference type="eggNOG" id="ENOG502SDQZ">
    <property type="taxonomic scope" value="Eukaryota"/>
</dbReference>
<dbReference type="EMBL" id="HE650829">
    <property type="protein sequence ID" value="CCF59864.1"/>
    <property type="molecule type" value="Genomic_DNA"/>
</dbReference>
<organism evidence="2 3">
    <name type="scientific">Kazachstania africana (strain ATCC 22294 / BCRC 22015 / CBS 2517 / CECT 1963 / NBRC 1671 / NRRL Y-8276)</name>
    <name type="common">Yeast</name>
    <name type="synonym">Kluyveromyces africanus</name>
    <dbReference type="NCBI Taxonomy" id="1071382"/>
    <lineage>
        <taxon>Eukaryota</taxon>
        <taxon>Fungi</taxon>
        <taxon>Dikarya</taxon>
        <taxon>Ascomycota</taxon>
        <taxon>Saccharomycotina</taxon>
        <taxon>Saccharomycetes</taxon>
        <taxon>Saccharomycetales</taxon>
        <taxon>Saccharomycetaceae</taxon>
        <taxon>Kazachstania</taxon>
    </lineage>
</organism>
<gene>
    <name evidence="2" type="primary">KAFR0I00830</name>
    <name evidence="2" type="ORF">KAFR_0I00830</name>
</gene>
<proteinExistence type="predicted"/>
<dbReference type="GO" id="GO:0005737">
    <property type="term" value="C:cytoplasm"/>
    <property type="evidence" value="ECO:0007669"/>
    <property type="project" value="EnsemblFungi"/>
</dbReference>